<proteinExistence type="predicted"/>
<sequence>MPRLCAFGCASNGVPMHSFPNIKKYPERFKTWVTLVCGKLDPSFDYEEYYKKKRICDIHFTDRYRNRNNRLNAEAVPTLHLPGPTLHGFPNPNKDPERFRSWVLAVGGDILGLDNSSIYTRCRVCHLHFETIYQCRNSRLSNIAVPTKYLL</sequence>
<dbReference type="EMBL" id="JBEUOH010000014">
    <property type="protein sequence ID" value="KAL0879659.1"/>
    <property type="molecule type" value="Genomic_DNA"/>
</dbReference>
<dbReference type="SUPFAM" id="SSF57716">
    <property type="entry name" value="Glucocorticoid receptor-like (DNA-binding domain)"/>
    <property type="match status" value="2"/>
</dbReference>
<evidence type="ECO:0000313" key="7">
    <source>
        <dbReference type="EMBL" id="KAL0879659.1"/>
    </source>
</evidence>
<evidence type="ECO:0000256" key="4">
    <source>
        <dbReference type="ARBA" id="ARBA00023125"/>
    </source>
</evidence>
<keyword evidence="3" id="KW-0862">Zinc</keyword>
<comment type="caution">
    <text evidence="7">The sequence shown here is derived from an EMBL/GenBank/DDBJ whole genome shotgun (WGS) entry which is preliminary data.</text>
</comment>
<dbReference type="PANTHER" id="PTHR46600">
    <property type="entry name" value="THAP DOMAIN-CONTAINING"/>
    <property type="match status" value="1"/>
</dbReference>
<dbReference type="Proteomes" id="UP001549920">
    <property type="component" value="Unassembled WGS sequence"/>
</dbReference>
<keyword evidence="1" id="KW-0479">Metal-binding</keyword>
<organism evidence="7 8">
    <name type="scientific">Loxostege sticticalis</name>
    <name type="common">Beet webworm moth</name>
    <dbReference type="NCBI Taxonomy" id="481309"/>
    <lineage>
        <taxon>Eukaryota</taxon>
        <taxon>Metazoa</taxon>
        <taxon>Ecdysozoa</taxon>
        <taxon>Arthropoda</taxon>
        <taxon>Hexapoda</taxon>
        <taxon>Insecta</taxon>
        <taxon>Pterygota</taxon>
        <taxon>Neoptera</taxon>
        <taxon>Endopterygota</taxon>
        <taxon>Lepidoptera</taxon>
        <taxon>Glossata</taxon>
        <taxon>Ditrysia</taxon>
        <taxon>Pyraloidea</taxon>
        <taxon>Crambidae</taxon>
        <taxon>Pyraustinae</taxon>
        <taxon>Loxostege</taxon>
    </lineage>
</organism>
<reference evidence="7 8" key="1">
    <citation type="submission" date="2024-06" db="EMBL/GenBank/DDBJ databases">
        <title>A chromosome-level genome assembly of beet webworm, Loxostege sticticalis.</title>
        <authorList>
            <person name="Zhang Y."/>
        </authorList>
    </citation>
    <scope>NUCLEOTIDE SEQUENCE [LARGE SCALE GENOMIC DNA]</scope>
    <source>
        <strain evidence="7">AQ026</strain>
        <tissue evidence="7">Whole body</tissue>
    </source>
</reference>
<name>A0ABR3HSW7_LOXSC</name>
<dbReference type="InterPro" id="IPR006612">
    <property type="entry name" value="THAP_Znf"/>
</dbReference>
<evidence type="ECO:0000313" key="8">
    <source>
        <dbReference type="Proteomes" id="UP001549920"/>
    </source>
</evidence>
<dbReference type="InterPro" id="IPR026516">
    <property type="entry name" value="THAP1/10"/>
</dbReference>
<keyword evidence="4 5" id="KW-0238">DNA-binding</keyword>
<evidence type="ECO:0000259" key="6">
    <source>
        <dbReference type="PROSITE" id="PS50950"/>
    </source>
</evidence>
<evidence type="ECO:0000256" key="1">
    <source>
        <dbReference type="ARBA" id="ARBA00022723"/>
    </source>
</evidence>
<dbReference type="PROSITE" id="PS50950">
    <property type="entry name" value="ZF_THAP"/>
    <property type="match status" value="1"/>
</dbReference>
<gene>
    <name evidence="7" type="ORF">ABMA27_003374</name>
</gene>
<evidence type="ECO:0000256" key="5">
    <source>
        <dbReference type="PROSITE-ProRule" id="PRU00309"/>
    </source>
</evidence>
<accession>A0ABR3HSW7</accession>
<evidence type="ECO:0000256" key="3">
    <source>
        <dbReference type="ARBA" id="ARBA00022833"/>
    </source>
</evidence>
<keyword evidence="2 5" id="KW-0863">Zinc-finger</keyword>
<feature type="non-terminal residue" evidence="7">
    <location>
        <position position="151"/>
    </location>
</feature>
<evidence type="ECO:0000256" key="2">
    <source>
        <dbReference type="ARBA" id="ARBA00022771"/>
    </source>
</evidence>
<dbReference type="PANTHER" id="PTHR46600:SF11">
    <property type="entry name" value="THAP DOMAIN-CONTAINING PROTEIN 10"/>
    <property type="match status" value="1"/>
</dbReference>
<feature type="domain" description="THAP-type" evidence="6">
    <location>
        <begin position="1"/>
        <end position="80"/>
    </location>
</feature>
<keyword evidence="8" id="KW-1185">Reference proteome</keyword>
<dbReference type="SMART" id="SM00980">
    <property type="entry name" value="THAP"/>
    <property type="match status" value="1"/>
</dbReference>
<dbReference type="SMART" id="SM00692">
    <property type="entry name" value="DM3"/>
    <property type="match status" value="2"/>
</dbReference>
<dbReference type="Pfam" id="PF05485">
    <property type="entry name" value="THAP"/>
    <property type="match status" value="2"/>
</dbReference>
<protein>
    <recommendedName>
        <fullName evidence="6">THAP-type domain-containing protein</fullName>
    </recommendedName>
</protein>